<dbReference type="InterPro" id="IPR036188">
    <property type="entry name" value="FAD/NAD-bd_sf"/>
</dbReference>
<evidence type="ECO:0000259" key="8">
    <source>
        <dbReference type="Pfam" id="PF01494"/>
    </source>
</evidence>
<accession>A0AAE0F9K0</accession>
<keyword evidence="10" id="KW-1185">Reference proteome</keyword>
<dbReference type="GO" id="GO:0071949">
    <property type="term" value="F:FAD binding"/>
    <property type="evidence" value="ECO:0007669"/>
    <property type="project" value="InterPro"/>
</dbReference>
<dbReference type="GO" id="GO:0070189">
    <property type="term" value="P:kynurenine metabolic process"/>
    <property type="evidence" value="ECO:0007669"/>
    <property type="project" value="TreeGrafter"/>
</dbReference>
<keyword evidence="7" id="KW-0472">Membrane</keyword>
<dbReference type="Gene3D" id="3.50.50.60">
    <property type="entry name" value="FAD/NAD(P)-binding domain"/>
    <property type="match status" value="2"/>
</dbReference>
<dbReference type="GO" id="GO:0004502">
    <property type="term" value="F:kynurenine 3-monooxygenase activity"/>
    <property type="evidence" value="ECO:0007669"/>
    <property type="project" value="TreeGrafter"/>
</dbReference>
<keyword evidence="7" id="KW-1133">Transmembrane helix</keyword>
<evidence type="ECO:0000256" key="5">
    <source>
        <dbReference type="ARBA" id="ARBA00023002"/>
    </source>
</evidence>
<evidence type="ECO:0000313" key="9">
    <source>
        <dbReference type="EMBL" id="KAK3255626.1"/>
    </source>
</evidence>
<gene>
    <name evidence="9" type="ORF">CYMTET_35204</name>
</gene>
<keyword evidence="2" id="KW-0285">Flavoprotein</keyword>
<dbReference type="SUPFAM" id="SSF51905">
    <property type="entry name" value="FAD/NAD(P)-binding domain"/>
    <property type="match status" value="1"/>
</dbReference>
<evidence type="ECO:0000256" key="2">
    <source>
        <dbReference type="ARBA" id="ARBA00022630"/>
    </source>
</evidence>
<sequence>MLPAVSVAPAWAREGTFRSRRWRPNWRNIFKDTQFPLTERQYRCSKISRGNVVVEIRARKHSARRASFETKSASSGSRKREKEDVVIVGGGPSGMAAAMVLAQRGWQNITVVETRPSADYFEADRAFMYNICGRGMKLLELAGLEEALRRVSVSSDDFRISRVTEVWREGRHWAGGGGLGGEGRCHWREGRHWRRALSRWREGRLWLATGGAPLSLAEVRWLGWVGGACWLMGGALGWPGALVGCWEVRLVGLAERGAGWAGGEALAGLAGRRLVGLAGGLLGWRRLAGLAGGALGWLAGGALGWAGGRRLAGLAAGGAWAGRAEAGWLHGRALLAGSGEALGWRELGLGWLRGALWLGWRGAGEALVIGGEGRCLGWLGGAFAWAGGGALGWAGGRGVLVGHGEGRCGGAEGLQPPIKLPIKAPQTSYWVARHVLNRLMYDHLQECFTSQVTFLFSSRVAAIQQQGANADALEAVIELADGRNVSLRPRLLVGSDGLRSTVRMTLERWRPEAGYKMCEYPSGSSGLRYKVMTLPAGFPLDDAGTISEHDMAYALVSKSKNRDWAFRFGILPQADPSEPRTANLITIPDHAMWNVKGGDELFDVLTEQIPAIPWRQVLSEEEADRFASSEGGVFPVPQHCNALYYLSSQEGGSRASKPAGVVLLGDAIHCFPPDLGQGVNSALEDAVVLNEALERCGDQVEAALPLYERMRLPETKALVKLVQISYPWQYNQNVLQNKLWTANFLMRLVLNKLLPVAFAPHTFFGIQFSEISYSTVLQQANRTTRLLLATGGVLLAFWGWACWLAIIAYFKT</sequence>
<dbReference type="PANTHER" id="PTHR46028">
    <property type="entry name" value="KYNURENINE 3-MONOOXYGENASE"/>
    <property type="match status" value="1"/>
</dbReference>
<organism evidence="9 10">
    <name type="scientific">Cymbomonas tetramitiformis</name>
    <dbReference type="NCBI Taxonomy" id="36881"/>
    <lineage>
        <taxon>Eukaryota</taxon>
        <taxon>Viridiplantae</taxon>
        <taxon>Chlorophyta</taxon>
        <taxon>Pyramimonadophyceae</taxon>
        <taxon>Pyramimonadales</taxon>
        <taxon>Pyramimonadaceae</taxon>
        <taxon>Cymbomonas</taxon>
    </lineage>
</organism>
<dbReference type="PANTHER" id="PTHR46028:SF2">
    <property type="entry name" value="KYNURENINE 3-MONOOXYGENASE"/>
    <property type="match status" value="1"/>
</dbReference>
<feature type="domain" description="FAD-binding" evidence="8">
    <location>
        <begin position="84"/>
        <end position="157"/>
    </location>
</feature>
<name>A0AAE0F9K0_9CHLO</name>
<comment type="cofactor">
    <cofactor evidence="1">
        <name>FAD</name>
        <dbReference type="ChEBI" id="CHEBI:57692"/>
    </cofactor>
</comment>
<dbReference type="Proteomes" id="UP001190700">
    <property type="component" value="Unassembled WGS sequence"/>
</dbReference>
<feature type="transmembrane region" description="Helical" evidence="7">
    <location>
        <begin position="786"/>
        <end position="810"/>
    </location>
</feature>
<proteinExistence type="predicted"/>
<evidence type="ECO:0000256" key="4">
    <source>
        <dbReference type="ARBA" id="ARBA00022857"/>
    </source>
</evidence>
<feature type="domain" description="FAD-binding" evidence="8">
    <location>
        <begin position="423"/>
        <end position="511"/>
    </location>
</feature>
<keyword evidence="3" id="KW-0274">FAD</keyword>
<dbReference type="InterPro" id="IPR002938">
    <property type="entry name" value="FAD-bd"/>
</dbReference>
<evidence type="ECO:0000256" key="3">
    <source>
        <dbReference type="ARBA" id="ARBA00022827"/>
    </source>
</evidence>
<dbReference type="PRINTS" id="PR00411">
    <property type="entry name" value="PNDRDTASEI"/>
</dbReference>
<keyword evidence="5" id="KW-0560">Oxidoreductase</keyword>
<evidence type="ECO:0000313" key="10">
    <source>
        <dbReference type="Proteomes" id="UP001190700"/>
    </source>
</evidence>
<keyword evidence="4" id="KW-0521">NADP</keyword>
<keyword evidence="7" id="KW-0812">Transmembrane</keyword>
<dbReference type="EMBL" id="LGRX02022431">
    <property type="protein sequence ID" value="KAK3255626.1"/>
    <property type="molecule type" value="Genomic_DNA"/>
</dbReference>
<keyword evidence="6" id="KW-0503">Monooxygenase</keyword>
<dbReference type="AlphaFoldDB" id="A0AAE0F9K0"/>
<comment type="caution">
    <text evidence="9">The sequence shown here is derived from an EMBL/GenBank/DDBJ whole genome shotgun (WGS) entry which is preliminary data.</text>
</comment>
<dbReference type="Pfam" id="PF01494">
    <property type="entry name" value="FAD_binding_3"/>
    <property type="match status" value="3"/>
</dbReference>
<evidence type="ECO:0000256" key="6">
    <source>
        <dbReference type="ARBA" id="ARBA00023033"/>
    </source>
</evidence>
<evidence type="ECO:0000256" key="1">
    <source>
        <dbReference type="ARBA" id="ARBA00001974"/>
    </source>
</evidence>
<evidence type="ECO:0000256" key="7">
    <source>
        <dbReference type="SAM" id="Phobius"/>
    </source>
</evidence>
<protein>
    <recommendedName>
        <fullName evidence="8">FAD-binding domain-containing protein</fullName>
    </recommendedName>
</protein>
<feature type="domain" description="FAD-binding" evidence="8">
    <location>
        <begin position="660"/>
        <end position="720"/>
    </location>
</feature>
<reference evidence="9 10" key="1">
    <citation type="journal article" date="2015" name="Genome Biol. Evol.">
        <title>Comparative Genomics of a Bacterivorous Green Alga Reveals Evolutionary Causalities and Consequences of Phago-Mixotrophic Mode of Nutrition.</title>
        <authorList>
            <person name="Burns J.A."/>
            <person name="Paasch A."/>
            <person name="Narechania A."/>
            <person name="Kim E."/>
        </authorList>
    </citation>
    <scope>NUCLEOTIDE SEQUENCE [LARGE SCALE GENOMIC DNA]</scope>
    <source>
        <strain evidence="9 10">PLY_AMNH</strain>
    </source>
</reference>